<dbReference type="Proteomes" id="UP000579647">
    <property type="component" value="Unassembled WGS sequence"/>
</dbReference>
<reference evidence="5 6" key="1">
    <citation type="submission" date="2020-08" db="EMBL/GenBank/DDBJ databases">
        <title>Sequencing the genomes of 1000 actinobacteria strains.</title>
        <authorList>
            <person name="Klenk H.-P."/>
        </authorList>
    </citation>
    <scope>NUCLEOTIDE SEQUENCE [LARGE SCALE GENOMIC DNA]</scope>
    <source>
        <strain evidence="5 6">DSM 44598</strain>
    </source>
</reference>
<dbReference type="EMBL" id="JACHDO010000001">
    <property type="protein sequence ID" value="MBB5489787.1"/>
    <property type="molecule type" value="Genomic_DNA"/>
</dbReference>
<evidence type="ECO:0000256" key="2">
    <source>
        <dbReference type="ARBA" id="ARBA00022679"/>
    </source>
</evidence>
<dbReference type="PANTHER" id="PTHR12526">
    <property type="entry name" value="GLYCOSYLTRANSFERASE"/>
    <property type="match status" value="1"/>
</dbReference>
<dbReference type="Pfam" id="PF00534">
    <property type="entry name" value="Glycos_transf_1"/>
    <property type="match status" value="1"/>
</dbReference>
<dbReference type="RefSeq" id="WP_184362334.1">
    <property type="nucleotide sequence ID" value="NZ_BAAAKM010000102.1"/>
</dbReference>
<dbReference type="GO" id="GO:0016757">
    <property type="term" value="F:glycosyltransferase activity"/>
    <property type="evidence" value="ECO:0007669"/>
    <property type="project" value="UniProtKB-KW"/>
</dbReference>
<dbReference type="Gene3D" id="3.40.50.2000">
    <property type="entry name" value="Glycogen Phosphorylase B"/>
    <property type="match status" value="2"/>
</dbReference>
<feature type="domain" description="Glycosyltransferase subfamily 4-like N-terminal" evidence="4">
    <location>
        <begin position="14"/>
        <end position="194"/>
    </location>
</feature>
<dbReference type="CDD" id="cd03820">
    <property type="entry name" value="GT4_AmsD-like"/>
    <property type="match status" value="1"/>
</dbReference>
<dbReference type="InterPro" id="IPR001296">
    <property type="entry name" value="Glyco_trans_1"/>
</dbReference>
<gene>
    <name evidence="5" type="ORF">HNR07_000924</name>
</gene>
<evidence type="ECO:0000259" key="4">
    <source>
        <dbReference type="Pfam" id="PF13579"/>
    </source>
</evidence>
<keyword evidence="2 5" id="KW-0808">Transferase</keyword>
<keyword evidence="6" id="KW-1185">Reference proteome</keyword>
<keyword evidence="1" id="KW-0328">Glycosyltransferase</keyword>
<evidence type="ECO:0000313" key="5">
    <source>
        <dbReference type="EMBL" id="MBB5489787.1"/>
    </source>
</evidence>
<dbReference type="Pfam" id="PF13579">
    <property type="entry name" value="Glyco_trans_4_4"/>
    <property type="match status" value="1"/>
</dbReference>
<protein>
    <submittedName>
        <fullName evidence="5">Glycosyltransferase involved in cell wall biosynthesis</fullName>
    </submittedName>
</protein>
<sequence length="399" mass="44209">MRIAFVIANGYAMGGTVRTVHNLARGLSARHEVEIVSLVRKRRHPFFTPADGVRLVPLSDDTDQPVVQRPRERVRERWAKQADKIVPKAERRRNKNFTPEAVTGLRHYLRTTKADVVIGTRPGINLLIAAWAPSRLLTIGQEHLNLAEHKPEVRKAITRSYPKLDGLSVLTQTDRAAYEKLLGASEDWLTALPNALEPGEPPRATLDEPVIAAAGRFSPVKQYPLLVEAFSHVVAEHPQWRLHIHGGGDRDEELRATIDRLGLGDHVSLRGRTTDMLGELSKASLLAVSSRVEGFGMTIIEAFSVGVPVVSFDCPHGPREIIEHGRNGLLVPPQDTKALGEALSRLVSDREERHRMGEAALASASAYQLEDITQRWEEFLEQRWAAAPKKKGPLAALLG</sequence>
<organism evidence="5 6">
    <name type="scientific">Nocardiopsis metallicus</name>
    <dbReference type="NCBI Taxonomy" id="179819"/>
    <lineage>
        <taxon>Bacteria</taxon>
        <taxon>Bacillati</taxon>
        <taxon>Actinomycetota</taxon>
        <taxon>Actinomycetes</taxon>
        <taxon>Streptosporangiales</taxon>
        <taxon>Nocardiopsidaceae</taxon>
        <taxon>Nocardiopsis</taxon>
    </lineage>
</organism>
<name>A0A840WDG8_9ACTN</name>
<evidence type="ECO:0000259" key="3">
    <source>
        <dbReference type="Pfam" id="PF00534"/>
    </source>
</evidence>
<evidence type="ECO:0000313" key="6">
    <source>
        <dbReference type="Proteomes" id="UP000579647"/>
    </source>
</evidence>
<dbReference type="AlphaFoldDB" id="A0A840WDG8"/>
<dbReference type="InterPro" id="IPR028098">
    <property type="entry name" value="Glyco_trans_4-like_N"/>
</dbReference>
<evidence type="ECO:0000256" key="1">
    <source>
        <dbReference type="ARBA" id="ARBA00022676"/>
    </source>
</evidence>
<dbReference type="SUPFAM" id="SSF53756">
    <property type="entry name" value="UDP-Glycosyltransferase/glycogen phosphorylase"/>
    <property type="match status" value="1"/>
</dbReference>
<dbReference type="PANTHER" id="PTHR12526:SF627">
    <property type="entry name" value="D-RHAMNOSYLTRANSFERASE WBPZ"/>
    <property type="match status" value="1"/>
</dbReference>
<feature type="domain" description="Glycosyl transferase family 1" evidence="3">
    <location>
        <begin position="206"/>
        <end position="360"/>
    </location>
</feature>
<proteinExistence type="predicted"/>
<accession>A0A840WDG8</accession>
<comment type="caution">
    <text evidence="5">The sequence shown here is derived from an EMBL/GenBank/DDBJ whole genome shotgun (WGS) entry which is preliminary data.</text>
</comment>